<gene>
    <name evidence="1" type="ORF">BECKSD772D_GA0070982_11362</name>
</gene>
<sequence length="60" mass="7051">MRGMNMLALYPKSDRGIDPDTCIKENTRLQKPGLSTKKLPIFQIKYQELCNFRSRIYITD</sequence>
<protein>
    <submittedName>
        <fullName evidence="1">Uncharacterized protein</fullName>
    </submittedName>
</protein>
<proteinExistence type="predicted"/>
<reference evidence="1" key="1">
    <citation type="submission" date="2019-02" db="EMBL/GenBank/DDBJ databases">
        <authorList>
            <person name="Gruber-Vodicka R. H."/>
            <person name="Seah K. B. B."/>
        </authorList>
    </citation>
    <scope>NUCLEOTIDE SEQUENCE</scope>
    <source>
        <strain evidence="1">BECK_S127</strain>
    </source>
</reference>
<accession>A0A451BQR9</accession>
<dbReference type="EMBL" id="CAADHB010000136">
    <property type="protein sequence ID" value="VFK80642.1"/>
    <property type="molecule type" value="Genomic_DNA"/>
</dbReference>
<organism evidence="1">
    <name type="scientific">Candidatus Kentrum sp. SD</name>
    <dbReference type="NCBI Taxonomy" id="2126332"/>
    <lineage>
        <taxon>Bacteria</taxon>
        <taxon>Pseudomonadati</taxon>
        <taxon>Pseudomonadota</taxon>
        <taxon>Gammaproteobacteria</taxon>
        <taxon>Candidatus Kentrum</taxon>
    </lineage>
</organism>
<dbReference type="AlphaFoldDB" id="A0A451BQR9"/>
<name>A0A451BQR9_9GAMM</name>
<evidence type="ECO:0000313" key="1">
    <source>
        <dbReference type="EMBL" id="VFK80642.1"/>
    </source>
</evidence>